<evidence type="ECO:0000313" key="3">
    <source>
        <dbReference type="Proteomes" id="UP000321490"/>
    </source>
</evidence>
<sequence>MYLLAVAPTHRGRGLGGALLAALVAAAGRPAWLSTRDEPTPPRALYERLGWRPVGRSPDAPNGQPAVVLLLDESPRPVVESAARVIPT</sequence>
<dbReference type="Gene3D" id="3.40.630.30">
    <property type="match status" value="1"/>
</dbReference>
<reference evidence="2 3" key="1">
    <citation type="submission" date="2019-07" db="EMBL/GenBank/DDBJ databases">
        <title>R&amp;d 2014.</title>
        <authorList>
            <person name="Klenk H.-P."/>
        </authorList>
    </citation>
    <scope>NUCLEOTIDE SEQUENCE [LARGE SCALE GENOMIC DNA]</scope>
    <source>
        <strain evidence="2 3">DSM 45764</strain>
    </source>
</reference>
<keyword evidence="3" id="KW-1185">Reference proteome</keyword>
<dbReference type="Proteomes" id="UP000321490">
    <property type="component" value="Unassembled WGS sequence"/>
</dbReference>
<feature type="domain" description="N-acetyltransferase" evidence="1">
    <location>
        <begin position="1"/>
        <end position="74"/>
    </location>
</feature>
<organism evidence="2 3">
    <name type="scientific">Modestobacter roseus</name>
    <dbReference type="NCBI Taxonomy" id="1181884"/>
    <lineage>
        <taxon>Bacteria</taxon>
        <taxon>Bacillati</taxon>
        <taxon>Actinomycetota</taxon>
        <taxon>Actinomycetes</taxon>
        <taxon>Geodermatophilales</taxon>
        <taxon>Geodermatophilaceae</taxon>
        <taxon>Modestobacter</taxon>
    </lineage>
</organism>
<accession>A0A562INB5</accession>
<evidence type="ECO:0000313" key="2">
    <source>
        <dbReference type="EMBL" id="TWH72418.1"/>
    </source>
</evidence>
<comment type="caution">
    <text evidence="2">The sequence shown here is derived from an EMBL/GenBank/DDBJ whole genome shotgun (WGS) entry which is preliminary data.</text>
</comment>
<name>A0A562INB5_9ACTN</name>
<dbReference type="EMBL" id="VLKF01000001">
    <property type="protein sequence ID" value="TWH72418.1"/>
    <property type="molecule type" value="Genomic_DNA"/>
</dbReference>
<dbReference type="Pfam" id="PF13508">
    <property type="entry name" value="Acetyltransf_7"/>
    <property type="match status" value="1"/>
</dbReference>
<dbReference type="PROSITE" id="PS51186">
    <property type="entry name" value="GNAT"/>
    <property type="match status" value="1"/>
</dbReference>
<dbReference type="AlphaFoldDB" id="A0A562INB5"/>
<keyword evidence="2" id="KW-0808">Transferase</keyword>
<dbReference type="InterPro" id="IPR016181">
    <property type="entry name" value="Acyl_CoA_acyltransferase"/>
</dbReference>
<dbReference type="InterPro" id="IPR000182">
    <property type="entry name" value="GNAT_dom"/>
</dbReference>
<protein>
    <submittedName>
        <fullName evidence="2">Ribosomal-protein-alanine N-acetyltransferase</fullName>
    </submittedName>
</protein>
<evidence type="ECO:0000259" key="1">
    <source>
        <dbReference type="PROSITE" id="PS51186"/>
    </source>
</evidence>
<proteinExistence type="predicted"/>
<dbReference type="SUPFAM" id="SSF55729">
    <property type="entry name" value="Acyl-CoA N-acyltransferases (Nat)"/>
    <property type="match status" value="1"/>
</dbReference>
<gene>
    <name evidence="2" type="ORF">JD78_00929</name>
</gene>
<dbReference type="GO" id="GO:0016747">
    <property type="term" value="F:acyltransferase activity, transferring groups other than amino-acyl groups"/>
    <property type="evidence" value="ECO:0007669"/>
    <property type="project" value="InterPro"/>
</dbReference>